<proteinExistence type="inferred from homology"/>
<keyword evidence="4" id="KW-0479">Metal-binding</keyword>
<evidence type="ECO:0000256" key="2">
    <source>
        <dbReference type="ARBA" id="ARBA00022448"/>
    </source>
</evidence>
<dbReference type="EC" id="1.2.7.1" evidence="10"/>
<protein>
    <submittedName>
        <fullName evidence="10">Pyruvate:ferredoxin oxidoreductase</fullName>
        <ecNumber evidence="10">1.2.7.1</ecNumber>
    </submittedName>
</protein>
<dbReference type="InterPro" id="IPR011766">
    <property type="entry name" value="TPP_enzyme_TPP-bd"/>
</dbReference>
<dbReference type="Pfam" id="PF01558">
    <property type="entry name" value="POR"/>
    <property type="match status" value="1"/>
</dbReference>
<dbReference type="InterPro" id="IPR037112">
    <property type="entry name" value="Pyrv-flavodox_OxR_EKR_sf"/>
</dbReference>
<keyword evidence="7" id="KW-0408">Iron</keyword>
<keyword evidence="8" id="KW-0411">Iron-sulfur</keyword>
<dbReference type="InterPro" id="IPR050722">
    <property type="entry name" value="Pyruvate:ferred/Flavod_OxRd"/>
</dbReference>
<reference evidence="10" key="1">
    <citation type="submission" date="2024-05" db="EMBL/GenBank/DDBJ databases">
        <title>Isolation and characterization of Sporomusa carbonis sp. nov., a carboxydotrophic hydrogenogen in the genus of Sporomusa isolated from a charcoal burning pile.</title>
        <authorList>
            <person name="Boeer T."/>
            <person name="Rosenbaum F."/>
            <person name="Eysell L."/>
            <person name="Mueller V."/>
            <person name="Daniel R."/>
            <person name="Poehlein A."/>
        </authorList>
    </citation>
    <scope>NUCLEOTIDE SEQUENCE [LARGE SCALE GENOMIC DNA]</scope>
    <source>
        <strain evidence="10">DSM 3132</strain>
    </source>
</reference>
<dbReference type="PANTHER" id="PTHR32154:SF0">
    <property type="entry name" value="PYRUVATE-FLAVODOXIN OXIDOREDUCTASE-RELATED"/>
    <property type="match status" value="1"/>
</dbReference>
<dbReference type="SMART" id="SM00890">
    <property type="entry name" value="EKR"/>
    <property type="match status" value="1"/>
</dbReference>
<keyword evidence="10" id="KW-0670">Pyruvate</keyword>
<dbReference type="NCBIfam" id="TIGR02176">
    <property type="entry name" value="pyruv_ox_red"/>
    <property type="match status" value="1"/>
</dbReference>
<comment type="similarity">
    <text evidence="1">Belongs to the pyruvate:ferredoxin/flavodoxin oxidoreductase family.</text>
</comment>
<dbReference type="SUPFAM" id="SSF52518">
    <property type="entry name" value="Thiamin diphosphate-binding fold (THDP-binding)"/>
    <property type="match status" value="1"/>
</dbReference>
<dbReference type="InterPro" id="IPR029061">
    <property type="entry name" value="THDP-binding"/>
</dbReference>
<dbReference type="InterPro" id="IPR002869">
    <property type="entry name" value="Pyrv_flavodox_OxRed_cen"/>
</dbReference>
<dbReference type="Pfam" id="PF10371">
    <property type="entry name" value="EKR"/>
    <property type="match status" value="1"/>
</dbReference>
<feature type="domain" description="4Fe-4S ferredoxin-type" evidence="9">
    <location>
        <begin position="289"/>
        <end position="320"/>
    </location>
</feature>
<dbReference type="Pfam" id="PF12838">
    <property type="entry name" value="Fer4_7"/>
    <property type="match status" value="1"/>
</dbReference>
<feature type="domain" description="4Fe-4S ferredoxin-type" evidence="9">
    <location>
        <begin position="235"/>
        <end position="264"/>
    </location>
</feature>
<evidence type="ECO:0000256" key="5">
    <source>
        <dbReference type="ARBA" id="ARBA00022982"/>
    </source>
</evidence>
<evidence type="ECO:0000256" key="8">
    <source>
        <dbReference type="ARBA" id="ARBA00023014"/>
    </source>
</evidence>
<dbReference type="Pfam" id="PF02775">
    <property type="entry name" value="TPP_enzyme_C"/>
    <property type="match status" value="1"/>
</dbReference>
<dbReference type="InterPro" id="IPR019456">
    <property type="entry name" value="Pyrv-flavodox_OxRtase_EKR"/>
</dbReference>
<dbReference type="PROSITE" id="PS51379">
    <property type="entry name" value="4FE4S_FER_2"/>
    <property type="match status" value="2"/>
</dbReference>
<dbReference type="InterPro" id="IPR011895">
    <property type="entry name" value="Pyrv_flavodox_OxRed"/>
</dbReference>
<dbReference type="GO" id="GO:0019164">
    <property type="term" value="F:pyruvate synthase activity"/>
    <property type="evidence" value="ECO:0007669"/>
    <property type="project" value="UniProtKB-EC"/>
</dbReference>
<name>A0ABZ3JA66_SPOA4</name>
<dbReference type="Gene3D" id="3.40.920.10">
    <property type="entry name" value="Pyruvate-ferredoxin oxidoreductase, PFOR, domain III"/>
    <property type="match status" value="1"/>
</dbReference>
<gene>
    <name evidence="10" type="ORF">SPACI_053790</name>
</gene>
<dbReference type="Gene3D" id="3.40.50.970">
    <property type="match status" value="1"/>
</dbReference>
<evidence type="ECO:0000256" key="3">
    <source>
        <dbReference type="ARBA" id="ARBA00022485"/>
    </source>
</evidence>
<evidence type="ECO:0000256" key="7">
    <source>
        <dbReference type="ARBA" id="ARBA00023004"/>
    </source>
</evidence>
<dbReference type="InterPro" id="IPR017900">
    <property type="entry name" value="4Fe4S_Fe_S_CS"/>
</dbReference>
<dbReference type="Gene3D" id="3.30.70.20">
    <property type="match status" value="1"/>
</dbReference>
<dbReference type="Proteomes" id="UP000216052">
    <property type="component" value="Chromosome"/>
</dbReference>
<accession>A0ABZ3JA66</accession>
<dbReference type="SUPFAM" id="SSF54862">
    <property type="entry name" value="4Fe-4S ferredoxins"/>
    <property type="match status" value="1"/>
</dbReference>
<dbReference type="PANTHER" id="PTHR32154">
    <property type="entry name" value="PYRUVATE-FLAVODOXIN OXIDOREDUCTASE-RELATED"/>
    <property type="match status" value="1"/>
</dbReference>
<keyword evidence="2" id="KW-0813">Transport</keyword>
<dbReference type="Gene3D" id="4.10.780.10">
    <property type="entry name" value="Pyruvate-flavodoxin oxidoreductase, EKR domain"/>
    <property type="match status" value="1"/>
</dbReference>
<evidence type="ECO:0000313" key="11">
    <source>
        <dbReference type="Proteomes" id="UP000216052"/>
    </source>
</evidence>
<dbReference type="EMBL" id="CP155571">
    <property type="protein sequence ID" value="XFO75263.1"/>
    <property type="molecule type" value="Genomic_DNA"/>
</dbReference>
<evidence type="ECO:0000256" key="1">
    <source>
        <dbReference type="ARBA" id="ARBA00009032"/>
    </source>
</evidence>
<keyword evidence="5" id="KW-0249">Electron transport</keyword>
<dbReference type="CDD" id="cd03377">
    <property type="entry name" value="TPP_PFOR_PNO"/>
    <property type="match status" value="1"/>
</dbReference>
<evidence type="ECO:0000259" key="9">
    <source>
        <dbReference type="PROSITE" id="PS51379"/>
    </source>
</evidence>
<keyword evidence="6 10" id="KW-0560">Oxidoreductase</keyword>
<dbReference type="InterPro" id="IPR019752">
    <property type="entry name" value="Pyrv/ketoisovalerate_OxRed_cat"/>
</dbReference>
<dbReference type="SUPFAM" id="SSF53323">
    <property type="entry name" value="Pyruvate-ferredoxin oxidoreductase, PFOR, domain III"/>
    <property type="match status" value="1"/>
</dbReference>
<dbReference type="InterPro" id="IPR017896">
    <property type="entry name" value="4Fe4S_Fe-S-bd"/>
</dbReference>
<evidence type="ECO:0000256" key="4">
    <source>
        <dbReference type="ARBA" id="ARBA00022723"/>
    </source>
</evidence>
<sequence length="723" mass="79388">MYAQAYFAYDSKKSGGVTISHLRFGKQPIKAPYLIHKADFIACHNQSYVDRYNVLEGLKQGGSFLLNCTWNERELAENLPTAMKRYIWENKINFYIIDAVGIAQKIGLGGRINMIMQAAFFKIADIIPVEEATNYLKEAVLMSYGKKGDKVVAMNNAAIDTGVNASVKVRVPASWGNVQAVEDREKPVPAFVKNILVPMNRQEGDALPVSALIAVEDGTFPLGTAAYEKRGIAITVPAWQADKCIQCNQCAYVCPHAAIRPVLVDEKEMAKVPAAFVTKPATGIKDMNFRMAVSPLDCTGCGNCAQICPAQEKALVMEPLATQLGQAELWEYALSLTPKPNPIKKETVKGSQFEQALLEFSGACAGCGETPYAKLVTQLFGDRMMVANATGCSSVWAGSTPSIPYTTNHCGHGPAWGNSLFEDNAEYGLGMLLGVKQLRNKLSLDIEQAVQLDLGDEWKAACKEWLEHKDSGQGTREKADRLIAELEKVKSNEPLIREIYKNKDFLVKRSHWIFGGDGWAYDIGFGGLEHVLASGEDVNVLVFDTEVYSNTGGQSSKATPTAAIAKFAASGKRTGKKDLGMIAMSYGYVYVAQIAMGADKNQTLKAIVEAEAYPGPSLVIAYAPCINHGLKAGMSLSQQEAKRAVDSGYWLLYRYNPQAKEAGQKTLLIDSKEPTIDFKEFLMGEVRYSSLQKQFPDVSEVLFEKTKQDARARLERYRQLAGR</sequence>
<dbReference type="PROSITE" id="PS00198">
    <property type="entry name" value="4FE4S_FER_1"/>
    <property type="match status" value="1"/>
</dbReference>
<keyword evidence="11" id="KW-1185">Reference proteome</keyword>
<organism evidence="10 11">
    <name type="scientific">Sporomusa acidovorans (strain ATCC 49682 / DSM 3132 / Mol)</name>
    <dbReference type="NCBI Taxonomy" id="1123286"/>
    <lineage>
        <taxon>Bacteria</taxon>
        <taxon>Bacillati</taxon>
        <taxon>Bacillota</taxon>
        <taxon>Negativicutes</taxon>
        <taxon>Selenomonadales</taxon>
        <taxon>Sporomusaceae</taxon>
        <taxon>Sporomusa</taxon>
    </lineage>
</organism>
<evidence type="ECO:0000313" key="10">
    <source>
        <dbReference type="EMBL" id="XFO75263.1"/>
    </source>
</evidence>
<keyword evidence="3" id="KW-0004">4Fe-4S</keyword>
<evidence type="ECO:0000256" key="6">
    <source>
        <dbReference type="ARBA" id="ARBA00023002"/>
    </source>
</evidence>